<dbReference type="EMBL" id="GEDG01038665">
    <property type="protein sequence ID" value="JAP07475.1"/>
    <property type="molecule type" value="Transcribed_RNA"/>
</dbReference>
<organism evidence="1">
    <name type="scientific">Solanum chacoense</name>
    <name type="common">Chaco potato</name>
    <dbReference type="NCBI Taxonomy" id="4108"/>
    <lineage>
        <taxon>Eukaryota</taxon>
        <taxon>Viridiplantae</taxon>
        <taxon>Streptophyta</taxon>
        <taxon>Embryophyta</taxon>
        <taxon>Tracheophyta</taxon>
        <taxon>Spermatophyta</taxon>
        <taxon>Magnoliopsida</taxon>
        <taxon>eudicotyledons</taxon>
        <taxon>Gunneridae</taxon>
        <taxon>Pentapetalae</taxon>
        <taxon>asterids</taxon>
        <taxon>lamiids</taxon>
        <taxon>Solanales</taxon>
        <taxon>Solanaceae</taxon>
        <taxon>Solanoideae</taxon>
        <taxon>Solaneae</taxon>
        <taxon>Solanum</taxon>
    </lineage>
</organism>
<name>A0A0V0GHN7_SOLCH</name>
<sequence length="72" mass="8054">MSCISTVTTQILINGECSPGFSPTRGISQGDPLSPYLFILCMEMLSRHINLAVDYHTWEPFKIKYFAPLLCG</sequence>
<evidence type="ECO:0000313" key="1">
    <source>
        <dbReference type="EMBL" id="JAP07475.1"/>
    </source>
</evidence>
<accession>A0A0V0GHN7</accession>
<dbReference type="AlphaFoldDB" id="A0A0V0GHN7"/>
<protein>
    <submittedName>
        <fullName evidence="1">Putative ovule protein</fullName>
    </submittedName>
</protein>
<proteinExistence type="predicted"/>
<reference evidence="1" key="1">
    <citation type="submission" date="2015-12" db="EMBL/GenBank/DDBJ databases">
        <title>Gene expression during late stages of embryo sac development: a critical building block for successful pollen-pistil interactions.</title>
        <authorList>
            <person name="Liu Y."/>
            <person name="Joly V."/>
            <person name="Sabar M."/>
            <person name="Matton D.P."/>
        </authorList>
    </citation>
    <scope>NUCLEOTIDE SEQUENCE</scope>
</reference>